<feature type="domain" description="ABC transporter" evidence="5">
    <location>
        <begin position="37"/>
        <end position="264"/>
    </location>
</feature>
<dbReference type="GO" id="GO:0140359">
    <property type="term" value="F:ABC-type transporter activity"/>
    <property type="evidence" value="ECO:0007669"/>
    <property type="project" value="InterPro"/>
</dbReference>
<evidence type="ECO:0000256" key="4">
    <source>
        <dbReference type="ARBA" id="ARBA00022840"/>
    </source>
</evidence>
<dbReference type="GO" id="GO:0016887">
    <property type="term" value="F:ATP hydrolysis activity"/>
    <property type="evidence" value="ECO:0007669"/>
    <property type="project" value="InterPro"/>
</dbReference>
<keyword evidence="4 6" id="KW-0067">ATP-binding</keyword>
<keyword evidence="2" id="KW-0813">Transport</keyword>
<keyword evidence="7" id="KW-1185">Reference proteome</keyword>
<evidence type="ECO:0000313" key="7">
    <source>
        <dbReference type="Proteomes" id="UP000571817"/>
    </source>
</evidence>
<comment type="similarity">
    <text evidence="1">Belongs to the ABC transporter superfamily.</text>
</comment>
<dbReference type="InterPro" id="IPR003593">
    <property type="entry name" value="AAA+_ATPase"/>
</dbReference>
<dbReference type="AlphaFoldDB" id="A0A853DFU7"/>
<dbReference type="InterPro" id="IPR017871">
    <property type="entry name" value="ABC_transporter-like_CS"/>
</dbReference>
<sequence>MSLPSAEKVKWKSSVGEPVITVDNLGIEFLTGRKRNLSMREIVFQRRTSHKKETFWALKNISFQVGRGEAVGLVGSNGGGKSTLLKMIAGTLLPDEGDVNVRDGVAPLIELTGGFIGELSARENIYLTGGLHGMSKDEIDERFDDIVDFAGPKVRSGLDLPYRHFSSGMQVRLGFAVITCLDEPIILVDEVLAVGDAAFRDKCYQRMEGLLEQGRTLFLVSHSEGDLLRFCTRGIYLKEGHMVADGSMEEIMQQYMEDLLGVPWIPPAERNAVDALYNRRDREAPGYKAD</sequence>
<protein>
    <submittedName>
        <fullName evidence="6">ABC-2 type transport system ATP-binding protein</fullName>
    </submittedName>
</protein>
<evidence type="ECO:0000256" key="2">
    <source>
        <dbReference type="ARBA" id="ARBA00022448"/>
    </source>
</evidence>
<dbReference type="Gene3D" id="3.40.50.300">
    <property type="entry name" value="P-loop containing nucleotide triphosphate hydrolases"/>
    <property type="match status" value="1"/>
</dbReference>
<dbReference type="GO" id="GO:0005524">
    <property type="term" value="F:ATP binding"/>
    <property type="evidence" value="ECO:0007669"/>
    <property type="project" value="UniProtKB-KW"/>
</dbReference>
<gene>
    <name evidence="6" type="ORF">HNR15_000897</name>
</gene>
<comment type="caution">
    <text evidence="6">The sequence shown here is derived from an EMBL/GenBank/DDBJ whole genome shotgun (WGS) entry which is preliminary data.</text>
</comment>
<organism evidence="6 7">
    <name type="scientific">Allobranchiibius huperziae</name>
    <dbReference type="NCBI Taxonomy" id="1874116"/>
    <lineage>
        <taxon>Bacteria</taxon>
        <taxon>Bacillati</taxon>
        <taxon>Actinomycetota</taxon>
        <taxon>Actinomycetes</taxon>
        <taxon>Micrococcales</taxon>
        <taxon>Dermacoccaceae</taxon>
        <taxon>Allobranchiibius</taxon>
    </lineage>
</organism>
<dbReference type="SMART" id="SM00382">
    <property type="entry name" value="AAA"/>
    <property type="match status" value="1"/>
</dbReference>
<dbReference type="InterPro" id="IPR003439">
    <property type="entry name" value="ABC_transporter-like_ATP-bd"/>
</dbReference>
<dbReference type="GO" id="GO:0016020">
    <property type="term" value="C:membrane"/>
    <property type="evidence" value="ECO:0007669"/>
    <property type="project" value="InterPro"/>
</dbReference>
<dbReference type="Pfam" id="PF00005">
    <property type="entry name" value="ABC_tran"/>
    <property type="match status" value="1"/>
</dbReference>
<dbReference type="PROSITE" id="PS00211">
    <property type="entry name" value="ABC_TRANSPORTER_1"/>
    <property type="match status" value="1"/>
</dbReference>
<evidence type="ECO:0000259" key="5">
    <source>
        <dbReference type="PROSITE" id="PS50893"/>
    </source>
</evidence>
<dbReference type="CDD" id="cd03220">
    <property type="entry name" value="ABC_KpsT_Wzt"/>
    <property type="match status" value="1"/>
</dbReference>
<evidence type="ECO:0000256" key="1">
    <source>
        <dbReference type="ARBA" id="ARBA00005417"/>
    </source>
</evidence>
<dbReference type="InterPro" id="IPR050683">
    <property type="entry name" value="Bact_Polysacc_Export_ATP-bd"/>
</dbReference>
<reference evidence="6 7" key="1">
    <citation type="submission" date="2020-07" db="EMBL/GenBank/DDBJ databases">
        <title>Sequencing the genomes of 1000 actinobacteria strains.</title>
        <authorList>
            <person name="Klenk H.-P."/>
        </authorList>
    </citation>
    <scope>NUCLEOTIDE SEQUENCE [LARGE SCALE GENOMIC DNA]</scope>
    <source>
        <strain evidence="6 7">DSM 29531</strain>
    </source>
</reference>
<dbReference type="SUPFAM" id="SSF52540">
    <property type="entry name" value="P-loop containing nucleoside triphosphate hydrolases"/>
    <property type="match status" value="1"/>
</dbReference>
<dbReference type="PANTHER" id="PTHR46743:SF2">
    <property type="entry name" value="TEICHOIC ACIDS EXPORT ATP-BINDING PROTEIN TAGH"/>
    <property type="match status" value="1"/>
</dbReference>
<dbReference type="Proteomes" id="UP000571817">
    <property type="component" value="Unassembled WGS sequence"/>
</dbReference>
<dbReference type="EMBL" id="JACCFW010000001">
    <property type="protein sequence ID" value="NYJ73934.1"/>
    <property type="molecule type" value="Genomic_DNA"/>
</dbReference>
<dbReference type="PROSITE" id="PS50893">
    <property type="entry name" value="ABC_TRANSPORTER_2"/>
    <property type="match status" value="1"/>
</dbReference>
<dbReference type="RefSeq" id="WP_233763196.1">
    <property type="nucleotide sequence ID" value="NZ_JACCFW010000001.1"/>
</dbReference>
<dbReference type="PANTHER" id="PTHR46743">
    <property type="entry name" value="TEICHOIC ACIDS EXPORT ATP-BINDING PROTEIN TAGH"/>
    <property type="match status" value="1"/>
</dbReference>
<name>A0A853DFU7_9MICO</name>
<dbReference type="InterPro" id="IPR027417">
    <property type="entry name" value="P-loop_NTPase"/>
</dbReference>
<dbReference type="InterPro" id="IPR015860">
    <property type="entry name" value="ABC_transpr_TagH-like"/>
</dbReference>
<evidence type="ECO:0000313" key="6">
    <source>
        <dbReference type="EMBL" id="NYJ73934.1"/>
    </source>
</evidence>
<evidence type="ECO:0000256" key="3">
    <source>
        <dbReference type="ARBA" id="ARBA00022741"/>
    </source>
</evidence>
<proteinExistence type="inferred from homology"/>
<keyword evidence="3" id="KW-0547">Nucleotide-binding</keyword>
<accession>A0A853DFU7</accession>